<keyword evidence="3" id="KW-1185">Reference proteome</keyword>
<dbReference type="Proteomes" id="UP001149607">
    <property type="component" value="Chromosome"/>
</dbReference>
<proteinExistence type="predicted"/>
<sequence length="108" mass="11717">MKKIPYHNTQNHAVFIGGVMVPPGETRLVDGSLLPPVPHQHPETVAADPLAELLKGKVDEITAQLEHLSPDELERLGDMEQTGQQRKGVLGAVAERLLALSAEQQEQG</sequence>
<evidence type="ECO:0000313" key="1">
    <source>
        <dbReference type="EMBL" id="MDD9327679.1"/>
    </source>
</evidence>
<dbReference type="EMBL" id="CP146598">
    <property type="protein sequence ID" value="WWY02831.1"/>
    <property type="molecule type" value="Genomic_DNA"/>
</dbReference>
<gene>
    <name evidence="1" type="ORF">ORY91_001089</name>
    <name evidence="2" type="ORF">V9W64_09065</name>
</gene>
<reference evidence="2" key="2">
    <citation type="submission" date="2024-02" db="EMBL/GenBank/DDBJ databases">
        <title>Neisseria leonii sp. nov.</title>
        <authorList>
            <person name="Boutroux M."/>
            <person name="Favre-Rochex S."/>
            <person name="Gorgette O."/>
            <person name="Touak G."/>
            <person name="Muhle E."/>
            <person name="Chesneau O."/>
            <person name="Clermont D."/>
            <person name="Rahi P."/>
        </authorList>
    </citation>
    <scope>NUCLEOTIDE SEQUENCE</scope>
    <source>
        <strain evidence="2">51.81</strain>
    </source>
</reference>
<reference evidence="1" key="1">
    <citation type="submission" date="2022-10" db="EMBL/GenBank/DDBJ databases">
        <authorList>
            <person name="Boutroux M."/>
        </authorList>
    </citation>
    <scope>NUCLEOTIDE SEQUENCE</scope>
    <source>
        <strain evidence="1">51.81</strain>
    </source>
</reference>
<protein>
    <submittedName>
        <fullName evidence="1">Uncharacterized protein</fullName>
    </submittedName>
</protein>
<dbReference type="EMBL" id="JAPQFL010000002">
    <property type="protein sequence ID" value="MDD9327679.1"/>
    <property type="molecule type" value="Genomic_DNA"/>
</dbReference>
<evidence type="ECO:0000313" key="2">
    <source>
        <dbReference type="EMBL" id="WWY02831.1"/>
    </source>
</evidence>
<dbReference type="AlphaFoldDB" id="A0A9X4E2R7"/>
<dbReference type="RefSeq" id="WP_274584896.1">
    <property type="nucleotide sequence ID" value="NZ_CP146598.1"/>
</dbReference>
<organism evidence="1">
    <name type="scientific">Neisseria leonii</name>
    <dbReference type="NCBI Taxonomy" id="2995413"/>
    <lineage>
        <taxon>Bacteria</taxon>
        <taxon>Pseudomonadati</taxon>
        <taxon>Pseudomonadota</taxon>
        <taxon>Betaproteobacteria</taxon>
        <taxon>Neisseriales</taxon>
        <taxon>Neisseriaceae</taxon>
        <taxon>Neisseria</taxon>
    </lineage>
</organism>
<evidence type="ECO:0000313" key="3">
    <source>
        <dbReference type="Proteomes" id="UP001149607"/>
    </source>
</evidence>
<accession>A0A9X4E2R7</accession>
<name>A0A9X4E2R7_9NEIS</name>